<keyword evidence="1" id="KW-0175">Coiled coil</keyword>
<evidence type="ECO:0000256" key="2">
    <source>
        <dbReference type="SAM" id="MobiDB-lite"/>
    </source>
</evidence>
<dbReference type="EMBL" id="JBHTEE010000001">
    <property type="protein sequence ID" value="MFC7603623.1"/>
    <property type="molecule type" value="Genomic_DNA"/>
</dbReference>
<feature type="region of interest" description="Disordered" evidence="2">
    <location>
        <begin position="402"/>
        <end position="445"/>
    </location>
</feature>
<evidence type="ECO:0000313" key="4">
    <source>
        <dbReference type="EMBL" id="MFC7603623.1"/>
    </source>
</evidence>
<sequence>MMPRRLLRSRAERAADKAAAEQLAARASIEAQRARDQRDLEHLEAEQEKLKVRAQLTAEQGRLAEQETEKRKTKRRHFRSRVSRAVVLAGANVAVNVLAVVGQVLALHLGLDWEWWAAVPIALATESLAINIGFYAHDKLVKGDSAWGLRIFSYAIGAVVGWINYSHNQGHPSTDDLAVVFGGASVLSPVLWQIYSAWKHREQLREQGLLEARAPKFGKLRWIIPSLRSETWEAFKYGVAEGVQSPEAALAVVRARNAAGNAADTIRDAERALIGVQSDALKLTLTHLAAVYHDLDGEDPKGTEARQNIARFIARFTPLIPPLGPGQWSPEPATEGHETGTEAGTPKETKKPSEQDNDHARDFVRESIRRRKVVPTALAVGDEFGFSKSWGYDRVRETKEELSAKGWTFPDEGPPVSPAVSRRVLAESSSRGTTRATAKVNGSPR</sequence>
<organism evidence="4 5">
    <name type="scientific">Streptosporangium amethystogenes subsp. fukuiense</name>
    <dbReference type="NCBI Taxonomy" id="698418"/>
    <lineage>
        <taxon>Bacteria</taxon>
        <taxon>Bacillati</taxon>
        <taxon>Actinomycetota</taxon>
        <taxon>Actinomycetes</taxon>
        <taxon>Streptosporangiales</taxon>
        <taxon>Streptosporangiaceae</taxon>
        <taxon>Streptosporangium</taxon>
    </lineage>
</organism>
<dbReference type="Proteomes" id="UP001596514">
    <property type="component" value="Unassembled WGS sequence"/>
</dbReference>
<feature type="region of interest" description="Disordered" evidence="2">
    <location>
        <begin position="323"/>
        <end position="364"/>
    </location>
</feature>
<keyword evidence="3" id="KW-0472">Membrane</keyword>
<name>A0ABW2T4R7_9ACTN</name>
<feature type="compositionally biased region" description="Basic and acidic residues" evidence="2">
    <location>
        <begin position="334"/>
        <end position="364"/>
    </location>
</feature>
<dbReference type="InterPro" id="IPR021235">
    <property type="entry name" value="DUF2637"/>
</dbReference>
<keyword evidence="3" id="KW-0812">Transmembrane</keyword>
<evidence type="ECO:0000256" key="3">
    <source>
        <dbReference type="SAM" id="Phobius"/>
    </source>
</evidence>
<dbReference type="RefSeq" id="WP_343982164.1">
    <property type="nucleotide sequence ID" value="NZ_BAAAGK010000233.1"/>
</dbReference>
<feature type="transmembrane region" description="Helical" evidence="3">
    <location>
        <begin position="115"/>
        <end position="135"/>
    </location>
</feature>
<evidence type="ECO:0000313" key="5">
    <source>
        <dbReference type="Proteomes" id="UP001596514"/>
    </source>
</evidence>
<feature type="transmembrane region" description="Helical" evidence="3">
    <location>
        <begin position="147"/>
        <end position="165"/>
    </location>
</feature>
<feature type="transmembrane region" description="Helical" evidence="3">
    <location>
        <begin position="85"/>
        <end position="109"/>
    </location>
</feature>
<keyword evidence="3" id="KW-1133">Transmembrane helix</keyword>
<gene>
    <name evidence="4" type="ORF">ACFQVD_26265</name>
</gene>
<feature type="compositionally biased region" description="Polar residues" evidence="2">
    <location>
        <begin position="427"/>
        <end position="436"/>
    </location>
</feature>
<dbReference type="Pfam" id="PF10935">
    <property type="entry name" value="DUF2637"/>
    <property type="match status" value="1"/>
</dbReference>
<protein>
    <submittedName>
        <fullName evidence="4">DUF2637 domain-containing protein</fullName>
    </submittedName>
</protein>
<reference evidence="5" key="1">
    <citation type="journal article" date="2019" name="Int. J. Syst. Evol. Microbiol.">
        <title>The Global Catalogue of Microorganisms (GCM) 10K type strain sequencing project: providing services to taxonomists for standard genome sequencing and annotation.</title>
        <authorList>
            <consortium name="The Broad Institute Genomics Platform"/>
            <consortium name="The Broad Institute Genome Sequencing Center for Infectious Disease"/>
            <person name="Wu L."/>
            <person name="Ma J."/>
        </authorList>
    </citation>
    <scope>NUCLEOTIDE SEQUENCE [LARGE SCALE GENOMIC DNA]</scope>
    <source>
        <strain evidence="5">JCM 10083</strain>
    </source>
</reference>
<feature type="coiled-coil region" evidence="1">
    <location>
        <begin position="17"/>
        <end position="76"/>
    </location>
</feature>
<evidence type="ECO:0000256" key="1">
    <source>
        <dbReference type="SAM" id="Coils"/>
    </source>
</evidence>
<accession>A0ABW2T4R7</accession>
<keyword evidence="5" id="KW-1185">Reference proteome</keyword>
<proteinExistence type="predicted"/>
<comment type="caution">
    <text evidence="4">The sequence shown here is derived from an EMBL/GenBank/DDBJ whole genome shotgun (WGS) entry which is preliminary data.</text>
</comment>
<feature type="transmembrane region" description="Helical" evidence="3">
    <location>
        <begin position="177"/>
        <end position="195"/>
    </location>
</feature>